<evidence type="ECO:0000313" key="2">
    <source>
        <dbReference type="Proteomes" id="UP000076532"/>
    </source>
</evidence>
<dbReference type="Proteomes" id="UP000076532">
    <property type="component" value="Unassembled WGS sequence"/>
</dbReference>
<evidence type="ECO:0000313" key="1">
    <source>
        <dbReference type="EMBL" id="KZP20944.1"/>
    </source>
</evidence>
<dbReference type="EMBL" id="KV417551">
    <property type="protein sequence ID" value="KZP20944.1"/>
    <property type="molecule type" value="Genomic_DNA"/>
</dbReference>
<keyword evidence="2" id="KW-1185">Reference proteome</keyword>
<dbReference type="OrthoDB" id="10595079at2759"/>
<proteinExistence type="predicted"/>
<accession>A0A166JJZ9</accession>
<organism evidence="1 2">
    <name type="scientific">Athelia psychrophila</name>
    <dbReference type="NCBI Taxonomy" id="1759441"/>
    <lineage>
        <taxon>Eukaryota</taxon>
        <taxon>Fungi</taxon>
        <taxon>Dikarya</taxon>
        <taxon>Basidiomycota</taxon>
        <taxon>Agaricomycotina</taxon>
        <taxon>Agaricomycetes</taxon>
        <taxon>Agaricomycetidae</taxon>
        <taxon>Atheliales</taxon>
        <taxon>Atheliaceae</taxon>
        <taxon>Athelia</taxon>
    </lineage>
</organism>
<gene>
    <name evidence="1" type="ORF">FIBSPDRAFT_526236</name>
</gene>
<reference evidence="1 2" key="1">
    <citation type="journal article" date="2016" name="Mol. Biol. Evol.">
        <title>Comparative Genomics of Early-Diverging Mushroom-Forming Fungi Provides Insights into the Origins of Lignocellulose Decay Capabilities.</title>
        <authorList>
            <person name="Nagy L.G."/>
            <person name="Riley R."/>
            <person name="Tritt A."/>
            <person name="Adam C."/>
            <person name="Daum C."/>
            <person name="Floudas D."/>
            <person name="Sun H."/>
            <person name="Yadav J.S."/>
            <person name="Pangilinan J."/>
            <person name="Larsson K.H."/>
            <person name="Matsuura K."/>
            <person name="Barry K."/>
            <person name="Labutti K."/>
            <person name="Kuo R."/>
            <person name="Ohm R.A."/>
            <person name="Bhattacharya S.S."/>
            <person name="Shirouzu T."/>
            <person name="Yoshinaga Y."/>
            <person name="Martin F.M."/>
            <person name="Grigoriev I.V."/>
            <person name="Hibbett D.S."/>
        </authorList>
    </citation>
    <scope>NUCLEOTIDE SEQUENCE [LARGE SCALE GENOMIC DNA]</scope>
    <source>
        <strain evidence="1 2">CBS 109695</strain>
    </source>
</reference>
<sequence>MAPIAVNLSLSQQMPIDILVLCISMAADLSPFCALIQPHLARCRKVEIIGNDSVGDKLLRMLQPISAPFLQSVQLDAQRSGWGVASTPSFAGGAPMLRHVSLNGHVHLGATLPHRSTTHLQLELHSFEWGWPACSSWITAQLLACPLLVHPDLGNLSVRPWLFSSQFHLPLLLTLSFFHHIIIFRVGDWSIKHRRWSQIV</sequence>
<dbReference type="AlphaFoldDB" id="A0A166JJZ9"/>
<name>A0A166JJZ9_9AGAM</name>
<protein>
    <submittedName>
        <fullName evidence="1">Uncharacterized protein</fullName>
    </submittedName>
</protein>